<keyword evidence="1" id="KW-0175">Coiled coil</keyword>
<accession>A0A7S3MSG7</accession>
<gene>
    <name evidence="2" type="ORF">FSAL1345_LOCUS1789</name>
</gene>
<name>A0A7S3MSG7_9CILI</name>
<sequence length="123" mass="14046">MEERTQNGSVKKTIQQVENNIQELQGSLREYKQLVETTRAEVNSMDNKITLAIEDTPKSISPQIQELLGDLNQEMKRQQALNDHLQKQITGLRKEKSVLSQHIIASNSRCQILEDSVGYTHSQ</sequence>
<organism evidence="2">
    <name type="scientific">Fabrea salina</name>
    <dbReference type="NCBI Taxonomy" id="342563"/>
    <lineage>
        <taxon>Eukaryota</taxon>
        <taxon>Sar</taxon>
        <taxon>Alveolata</taxon>
        <taxon>Ciliophora</taxon>
        <taxon>Postciliodesmatophora</taxon>
        <taxon>Heterotrichea</taxon>
        <taxon>Heterotrichida</taxon>
        <taxon>Fabreidae</taxon>
        <taxon>Fabrea</taxon>
    </lineage>
</organism>
<evidence type="ECO:0000313" key="2">
    <source>
        <dbReference type="EMBL" id="CAE0318520.1"/>
    </source>
</evidence>
<reference evidence="2" key="1">
    <citation type="submission" date="2021-01" db="EMBL/GenBank/DDBJ databases">
        <authorList>
            <person name="Corre E."/>
            <person name="Pelletier E."/>
            <person name="Niang G."/>
            <person name="Scheremetjew M."/>
            <person name="Finn R."/>
            <person name="Kale V."/>
            <person name="Holt S."/>
            <person name="Cochrane G."/>
            <person name="Meng A."/>
            <person name="Brown T."/>
            <person name="Cohen L."/>
        </authorList>
    </citation>
    <scope>NUCLEOTIDE SEQUENCE</scope>
</reference>
<evidence type="ECO:0000256" key="1">
    <source>
        <dbReference type="SAM" id="Coils"/>
    </source>
</evidence>
<proteinExistence type="predicted"/>
<dbReference type="EMBL" id="HBIF01002145">
    <property type="protein sequence ID" value="CAE0318520.1"/>
    <property type="molecule type" value="Transcribed_RNA"/>
</dbReference>
<dbReference type="AlphaFoldDB" id="A0A7S3MSG7"/>
<feature type="coiled-coil region" evidence="1">
    <location>
        <begin position="7"/>
        <end position="95"/>
    </location>
</feature>
<protein>
    <submittedName>
        <fullName evidence="2">Uncharacterized protein</fullName>
    </submittedName>
</protein>